<dbReference type="OrthoDB" id="3561681at2759"/>
<organism evidence="2 3">
    <name type="scientific">Lojkania enalia</name>
    <dbReference type="NCBI Taxonomy" id="147567"/>
    <lineage>
        <taxon>Eukaryota</taxon>
        <taxon>Fungi</taxon>
        <taxon>Dikarya</taxon>
        <taxon>Ascomycota</taxon>
        <taxon>Pezizomycotina</taxon>
        <taxon>Dothideomycetes</taxon>
        <taxon>Pleosporomycetidae</taxon>
        <taxon>Pleosporales</taxon>
        <taxon>Pleosporales incertae sedis</taxon>
        <taxon>Lojkania</taxon>
    </lineage>
</organism>
<accession>A0A9P4KAC0</accession>
<dbReference type="EMBL" id="ML986612">
    <property type="protein sequence ID" value="KAF2264976.1"/>
    <property type="molecule type" value="Genomic_DNA"/>
</dbReference>
<evidence type="ECO:0000313" key="2">
    <source>
        <dbReference type="EMBL" id="KAF2264976.1"/>
    </source>
</evidence>
<keyword evidence="3" id="KW-1185">Reference proteome</keyword>
<proteinExistence type="predicted"/>
<protein>
    <submittedName>
        <fullName evidence="2">Uncharacterized protein</fullName>
    </submittedName>
</protein>
<dbReference type="Proteomes" id="UP000800093">
    <property type="component" value="Unassembled WGS sequence"/>
</dbReference>
<comment type="caution">
    <text evidence="2">The sequence shown here is derived from an EMBL/GenBank/DDBJ whole genome shotgun (WGS) entry which is preliminary data.</text>
</comment>
<reference evidence="3" key="1">
    <citation type="journal article" date="2020" name="Stud. Mycol.">
        <title>101 Dothideomycetes genomes: A test case for predicting lifestyles and emergence of pathogens.</title>
        <authorList>
            <person name="Haridas S."/>
            <person name="Albert R."/>
            <person name="Binder M."/>
            <person name="Bloem J."/>
            <person name="LaButti K."/>
            <person name="Salamov A."/>
            <person name="Andreopoulos B."/>
            <person name="Baker S."/>
            <person name="Barry K."/>
            <person name="Bills G."/>
            <person name="Bluhm B."/>
            <person name="Cannon C."/>
            <person name="Castanera R."/>
            <person name="Culley D."/>
            <person name="Daum C."/>
            <person name="Ezra D."/>
            <person name="Gonzalez J."/>
            <person name="Henrissat B."/>
            <person name="Kuo A."/>
            <person name="Liang C."/>
            <person name="Lipzen A."/>
            <person name="Lutzoni F."/>
            <person name="Magnuson J."/>
            <person name="Mondo S."/>
            <person name="Nolan M."/>
            <person name="Ohm R."/>
            <person name="Pangilinan J."/>
            <person name="Park H.-J."/>
            <person name="Ramirez L."/>
            <person name="Alfaro M."/>
            <person name="Sun H."/>
            <person name="Tritt A."/>
            <person name="Yoshinaga Y."/>
            <person name="Zwiers L.-H."/>
            <person name="Turgeon B."/>
            <person name="Goodwin S."/>
            <person name="Spatafora J."/>
            <person name="Crous P."/>
            <person name="Grigoriev I."/>
        </authorList>
    </citation>
    <scope>NUCLEOTIDE SEQUENCE [LARGE SCALE GENOMIC DNA]</scope>
    <source>
        <strain evidence="3">CBS 304.66</strain>
    </source>
</reference>
<name>A0A9P4KAC0_9PLEO</name>
<feature type="region of interest" description="Disordered" evidence="1">
    <location>
        <begin position="364"/>
        <end position="384"/>
    </location>
</feature>
<sequence length="494" mass="56078">METASSPSMPQNSPFPQPSPQSSGLLHPNYVPGPATFSLPGYEPELDYAKDVSRAWKEFEKNELYKETDIYTLRCSRKWSDSQDTRLNDKLLNYIIKKNEKLAFELFSISRYLVKNQEPLPPEPKKLRITSKGLRSLLSKYDIPSAFTSAVCRHYQTCGTGLRERIDIKSSGSVWEYWCLIPVRVQVRCKDDAHVHAKSTAGSNQMDPFHYIHLPDSHVDVRGSRIALFTRHDCGTGSTFVLVINFSDGRWFDIIEEPLKRIEDTINSRGSGIAHAEPAFVHLIFLSGVIRWWNNVLLSFNQQLIECEKKLQEVMDMSDDNSTNIYAELNKSLHVMAAHLHRYSSELGQLEGILLELQEQHKKSRPAVNDKDVPGDNTANGIDLLDDMDKRSTIDERKSGCESIEEWRRARNGFAQLLSQLRAVSISGRELESKIQNIVALLFNNSTHQEAKISRTVAMQSYELTQKMGEDSIAMKTIAILTMFFLPGTSYAVG</sequence>
<feature type="region of interest" description="Disordered" evidence="1">
    <location>
        <begin position="1"/>
        <end position="31"/>
    </location>
</feature>
<dbReference type="AlphaFoldDB" id="A0A9P4KAC0"/>
<evidence type="ECO:0000313" key="3">
    <source>
        <dbReference type="Proteomes" id="UP000800093"/>
    </source>
</evidence>
<feature type="compositionally biased region" description="Low complexity" evidence="1">
    <location>
        <begin position="1"/>
        <end position="12"/>
    </location>
</feature>
<gene>
    <name evidence="2" type="ORF">CC78DRAFT_216414</name>
</gene>
<evidence type="ECO:0000256" key="1">
    <source>
        <dbReference type="SAM" id="MobiDB-lite"/>
    </source>
</evidence>